<protein>
    <submittedName>
        <fullName evidence="1">Uncharacterized protein</fullName>
    </submittedName>
</protein>
<name>A0ABV7HTN1_9GAMM</name>
<gene>
    <name evidence="1" type="ORF">ACFOEB_12415</name>
</gene>
<proteinExistence type="predicted"/>
<accession>A0ABV7HTN1</accession>
<evidence type="ECO:0000313" key="1">
    <source>
        <dbReference type="EMBL" id="MFC3156009.1"/>
    </source>
</evidence>
<dbReference type="Proteomes" id="UP001595548">
    <property type="component" value="Unassembled WGS sequence"/>
</dbReference>
<evidence type="ECO:0000313" key="2">
    <source>
        <dbReference type="Proteomes" id="UP001595548"/>
    </source>
</evidence>
<organism evidence="1 2">
    <name type="scientific">Gilvimarinus japonicus</name>
    <dbReference type="NCBI Taxonomy" id="1796469"/>
    <lineage>
        <taxon>Bacteria</taxon>
        <taxon>Pseudomonadati</taxon>
        <taxon>Pseudomonadota</taxon>
        <taxon>Gammaproteobacteria</taxon>
        <taxon>Cellvibrionales</taxon>
        <taxon>Cellvibrionaceae</taxon>
        <taxon>Gilvimarinus</taxon>
    </lineage>
</organism>
<comment type="caution">
    <text evidence="1">The sequence shown here is derived from an EMBL/GenBank/DDBJ whole genome shotgun (WGS) entry which is preliminary data.</text>
</comment>
<sequence length="206" mass="23880">MISRNKAVNRTPKKRAAFWVPSAALRRRLLQRYEIMNIDFEKQFPTIIKIKRWLASLGASDRMSLISTVIAVLAFTEARITSGEMAELTKSISSHERDKALYESRVEIASYMREVSCLIETANVSLSSEQISMLKVFNIELDNRFNDYKVFNGNYFSDPKYDYDVAAVRYGNHRLDRYIHIHQIIRNLKSQVPVEQLTHVNNVCSI</sequence>
<dbReference type="RefSeq" id="WP_382417051.1">
    <property type="nucleotide sequence ID" value="NZ_AP031500.1"/>
</dbReference>
<dbReference type="EMBL" id="JBHRTL010000008">
    <property type="protein sequence ID" value="MFC3156009.1"/>
    <property type="molecule type" value="Genomic_DNA"/>
</dbReference>
<reference evidence="2" key="1">
    <citation type="journal article" date="2019" name="Int. J. Syst. Evol. Microbiol.">
        <title>The Global Catalogue of Microorganisms (GCM) 10K type strain sequencing project: providing services to taxonomists for standard genome sequencing and annotation.</title>
        <authorList>
            <consortium name="The Broad Institute Genomics Platform"/>
            <consortium name="The Broad Institute Genome Sequencing Center for Infectious Disease"/>
            <person name="Wu L."/>
            <person name="Ma J."/>
        </authorList>
    </citation>
    <scope>NUCLEOTIDE SEQUENCE [LARGE SCALE GENOMIC DNA]</scope>
    <source>
        <strain evidence="2">KCTC 52141</strain>
    </source>
</reference>
<keyword evidence="2" id="KW-1185">Reference proteome</keyword>